<dbReference type="PANTHER" id="PTHR30055">
    <property type="entry name" value="HTH-TYPE TRANSCRIPTIONAL REGULATOR RUTR"/>
    <property type="match status" value="1"/>
</dbReference>
<dbReference type="PROSITE" id="PS50977">
    <property type="entry name" value="HTH_TETR_2"/>
    <property type="match status" value="1"/>
</dbReference>
<name>A0ABX0JM56_9PROT</name>
<evidence type="ECO:0000256" key="5">
    <source>
        <dbReference type="SAM" id="MobiDB-lite"/>
    </source>
</evidence>
<dbReference type="InterPro" id="IPR050109">
    <property type="entry name" value="HTH-type_TetR-like_transc_reg"/>
</dbReference>
<dbReference type="EMBL" id="WOTB01000008">
    <property type="protein sequence ID" value="NHN84571.1"/>
    <property type="molecule type" value="Genomic_DNA"/>
</dbReference>
<feature type="region of interest" description="Disordered" evidence="5">
    <location>
        <begin position="185"/>
        <end position="208"/>
    </location>
</feature>
<dbReference type="InterPro" id="IPR009057">
    <property type="entry name" value="Homeodomain-like_sf"/>
</dbReference>
<dbReference type="SUPFAM" id="SSF46689">
    <property type="entry name" value="Homeodomain-like"/>
    <property type="match status" value="1"/>
</dbReference>
<evidence type="ECO:0000259" key="6">
    <source>
        <dbReference type="PROSITE" id="PS50977"/>
    </source>
</evidence>
<dbReference type="Proteomes" id="UP000635278">
    <property type="component" value="Unassembled WGS sequence"/>
</dbReference>
<dbReference type="RefSeq" id="WP_173582966.1">
    <property type="nucleotide sequence ID" value="NZ_WOTB01000008.1"/>
</dbReference>
<reference evidence="7 8" key="1">
    <citation type="journal article" date="2020" name="Int. J. Syst. Evol. Microbiol.">
        <title>Novel acetic acid bacteria from cider fermentations: Acetobacter conturbans sp. nov. and Acetobacter fallax sp. nov.</title>
        <authorList>
            <person name="Sombolestani A.S."/>
            <person name="Cleenwerck I."/>
            <person name="Cnockaert M."/>
            <person name="Borremans W."/>
            <person name="Wieme A.D."/>
            <person name="De Vuyst L."/>
            <person name="Vandamme P."/>
        </authorList>
    </citation>
    <scope>NUCLEOTIDE SEQUENCE [LARGE SCALE GENOMIC DNA]</scope>
    <source>
        <strain evidence="7 8">LMG 30640</strain>
    </source>
</reference>
<dbReference type="PANTHER" id="PTHR30055:SF234">
    <property type="entry name" value="HTH-TYPE TRANSCRIPTIONAL REGULATOR BETI"/>
    <property type="match status" value="1"/>
</dbReference>
<evidence type="ECO:0000256" key="3">
    <source>
        <dbReference type="ARBA" id="ARBA00023163"/>
    </source>
</evidence>
<dbReference type="InterPro" id="IPR001647">
    <property type="entry name" value="HTH_TetR"/>
</dbReference>
<evidence type="ECO:0000313" key="8">
    <source>
        <dbReference type="Proteomes" id="UP000635278"/>
    </source>
</evidence>
<evidence type="ECO:0000256" key="1">
    <source>
        <dbReference type="ARBA" id="ARBA00023015"/>
    </source>
</evidence>
<dbReference type="Pfam" id="PF00440">
    <property type="entry name" value="TetR_N"/>
    <property type="match status" value="1"/>
</dbReference>
<evidence type="ECO:0000313" key="7">
    <source>
        <dbReference type="EMBL" id="NHN84571.1"/>
    </source>
</evidence>
<evidence type="ECO:0000256" key="2">
    <source>
        <dbReference type="ARBA" id="ARBA00023125"/>
    </source>
</evidence>
<gene>
    <name evidence="7" type="ORF">GOB93_07925</name>
</gene>
<protein>
    <submittedName>
        <fullName evidence="7">TetR family transcriptional regulator</fullName>
    </submittedName>
</protein>
<dbReference type="Gene3D" id="1.10.357.10">
    <property type="entry name" value="Tetracycline Repressor, domain 2"/>
    <property type="match status" value="1"/>
</dbReference>
<evidence type="ECO:0000256" key="4">
    <source>
        <dbReference type="PROSITE-ProRule" id="PRU00335"/>
    </source>
</evidence>
<keyword evidence="8" id="KW-1185">Reference proteome</keyword>
<feature type="DNA-binding region" description="H-T-H motif" evidence="4">
    <location>
        <begin position="31"/>
        <end position="50"/>
    </location>
</feature>
<feature type="domain" description="HTH tetR-type" evidence="6">
    <location>
        <begin position="8"/>
        <end position="68"/>
    </location>
</feature>
<comment type="caution">
    <text evidence="7">The sequence shown here is derived from an EMBL/GenBank/DDBJ whole genome shotgun (WGS) entry which is preliminary data.</text>
</comment>
<proteinExistence type="predicted"/>
<sequence>MLRDEYATQTRQRIIESFIALLEESDDAAVSTATLAKKAGVSLRTVYRHFPSRDDLLSATADWLNTEVFGLVAGENARELVEGFRVAAAKFDTRPSLARILAVTRVGRSMRSTFRNRLAFQRRRTLWLDAPDVSAPDRLRAEAAIACLDNVLSWLTLREEFGMDGKEAGKVISWAIEVILRETCGPDPADDNEEPCRRGTAFPPTEKE</sequence>
<organism evidence="7 8">
    <name type="scientific">Acetobacter musti</name>
    <dbReference type="NCBI Taxonomy" id="864732"/>
    <lineage>
        <taxon>Bacteria</taxon>
        <taxon>Pseudomonadati</taxon>
        <taxon>Pseudomonadota</taxon>
        <taxon>Alphaproteobacteria</taxon>
        <taxon>Acetobacterales</taxon>
        <taxon>Acetobacteraceae</taxon>
        <taxon>Acetobacter</taxon>
    </lineage>
</organism>
<keyword evidence="2 4" id="KW-0238">DNA-binding</keyword>
<accession>A0ABX0JM56</accession>
<keyword evidence="3" id="KW-0804">Transcription</keyword>
<keyword evidence="1" id="KW-0805">Transcription regulation</keyword>